<proteinExistence type="inferred from homology"/>
<keyword evidence="7" id="KW-0423">Lactose metabolism</keyword>
<keyword evidence="5 7" id="KW-0067">ATP-binding</keyword>
<dbReference type="Proteomes" id="UP001595772">
    <property type="component" value="Unassembled WGS sequence"/>
</dbReference>
<keyword evidence="4 8" id="KW-0418">Kinase</keyword>
<evidence type="ECO:0000256" key="3">
    <source>
        <dbReference type="ARBA" id="ARBA00022741"/>
    </source>
</evidence>
<dbReference type="EMBL" id="JBHSAO010000002">
    <property type="protein sequence ID" value="MFC4023356.1"/>
    <property type="molecule type" value="Genomic_DNA"/>
</dbReference>
<reference evidence="11" key="1">
    <citation type="journal article" date="2019" name="Int. J. Syst. Evol. Microbiol.">
        <title>The Global Catalogue of Microorganisms (GCM) 10K type strain sequencing project: providing services to taxonomists for standard genome sequencing and annotation.</title>
        <authorList>
            <consortium name="The Broad Institute Genomics Platform"/>
            <consortium name="The Broad Institute Genome Sequencing Center for Infectious Disease"/>
            <person name="Wu L."/>
            <person name="Ma J."/>
        </authorList>
    </citation>
    <scope>NUCLEOTIDE SEQUENCE [LARGE SCALE GENOMIC DNA]</scope>
    <source>
        <strain evidence="11">IBRC-M 10703</strain>
    </source>
</reference>
<dbReference type="InterPro" id="IPR011611">
    <property type="entry name" value="PfkB_dom"/>
</dbReference>
<dbReference type="InterPro" id="IPR029056">
    <property type="entry name" value="Ribokinase-like"/>
</dbReference>
<dbReference type="Pfam" id="PF00294">
    <property type="entry name" value="PfkB"/>
    <property type="match status" value="1"/>
</dbReference>
<comment type="similarity">
    <text evidence="1">Belongs to the carbohydrate kinase pfkB family.</text>
</comment>
<dbReference type="PANTHER" id="PTHR46566:SF1">
    <property type="entry name" value="1-PHOSPHOFRUCTOKINASE"/>
    <property type="match status" value="1"/>
</dbReference>
<dbReference type="SUPFAM" id="SSF53613">
    <property type="entry name" value="Ribokinase-like"/>
    <property type="match status" value="1"/>
</dbReference>
<feature type="domain" description="Carbohydrate kinase PfkB" evidence="9">
    <location>
        <begin position="11"/>
        <end position="281"/>
    </location>
</feature>
<evidence type="ECO:0000256" key="6">
    <source>
        <dbReference type="ARBA" id="ARBA00047745"/>
    </source>
</evidence>
<dbReference type="PROSITE" id="PS00584">
    <property type="entry name" value="PFKB_KINASES_2"/>
    <property type="match status" value="1"/>
</dbReference>
<keyword evidence="11" id="KW-1185">Reference proteome</keyword>
<evidence type="ECO:0000256" key="4">
    <source>
        <dbReference type="ARBA" id="ARBA00022777"/>
    </source>
</evidence>
<dbReference type="RefSeq" id="WP_379495862.1">
    <property type="nucleotide sequence ID" value="NZ_JBHSAO010000002.1"/>
</dbReference>
<dbReference type="InterPro" id="IPR017583">
    <property type="entry name" value="Tagatose/fructose_Pkinase"/>
</dbReference>
<evidence type="ECO:0000256" key="1">
    <source>
        <dbReference type="ARBA" id="ARBA00005380"/>
    </source>
</evidence>
<comment type="similarity">
    <text evidence="7">Belongs to the carbohydrate kinase PfkB family. LacC subfamily.</text>
</comment>
<dbReference type="Gene3D" id="3.40.1190.20">
    <property type="match status" value="1"/>
</dbReference>
<dbReference type="EC" id="2.7.1.144" evidence="7"/>
<dbReference type="GO" id="GO:0008662">
    <property type="term" value="F:1-phosphofructokinase activity"/>
    <property type="evidence" value="ECO:0007669"/>
    <property type="project" value="UniProtKB-EC"/>
</dbReference>
<comment type="caution">
    <text evidence="10">The sequence shown here is derived from an EMBL/GenBank/DDBJ whole genome shotgun (WGS) entry which is preliminary data.</text>
</comment>
<gene>
    <name evidence="10" type="primary">pfkB</name>
    <name evidence="10" type="ORF">ACFOUV_05905</name>
</gene>
<evidence type="ECO:0000256" key="5">
    <source>
        <dbReference type="ARBA" id="ARBA00022840"/>
    </source>
</evidence>
<dbReference type="CDD" id="cd01164">
    <property type="entry name" value="FruK_PfkB_like"/>
    <property type="match status" value="1"/>
</dbReference>
<sequence length="303" mass="32831">MIYTITLNPSIDYVVPVKELTIGKLNYMENDLKLPGGKGINVSRILKEINVETTALGFIGGFTGDFISDWLEKDRVKTDFIPIEGDTRINIKLKSDAETEINGQGPVITNAEAYQLLTQMESAESTDTFILSGSKPPSLPANYYSKMIEGITGKEAEFVIDTTGEALKKALPYKPLLVKPNQHELEQLFNVQLYTTEDISHYGKKLLEAGAKHVIVSLAGDGALLITKDGIYKGINPKGLVKNSVGAGDSMIAGFVGDYLVSHDPVKAFKMGIASGSATAFSNDLAKKEEILSLLPQVEVTSI</sequence>
<keyword evidence="2 7" id="KW-0808">Transferase</keyword>
<comment type="pathway">
    <text evidence="7">Carbohydrate metabolism; D-tagatose 6-phosphate degradation; D-glyceraldehyde 3-phosphate and glycerone phosphate from D-tagatose 6-phosphate: step 1/2.</text>
</comment>
<comment type="catalytic activity">
    <reaction evidence="6 8">
        <text>beta-D-fructose 1-phosphate + ATP = beta-D-fructose 1,6-bisphosphate + ADP + H(+)</text>
        <dbReference type="Rhea" id="RHEA:14213"/>
        <dbReference type="ChEBI" id="CHEBI:15378"/>
        <dbReference type="ChEBI" id="CHEBI:30616"/>
        <dbReference type="ChEBI" id="CHEBI:32966"/>
        <dbReference type="ChEBI" id="CHEBI:138881"/>
        <dbReference type="ChEBI" id="CHEBI:456216"/>
        <dbReference type="EC" id="2.7.1.56"/>
    </reaction>
</comment>
<comment type="catalytic activity">
    <reaction evidence="7">
        <text>D-tagatofuranose 6-phosphate + ATP = D-tagatofuranose 1,6-bisphosphate + ADP + H(+)</text>
        <dbReference type="Rhea" id="RHEA:12420"/>
        <dbReference type="ChEBI" id="CHEBI:15378"/>
        <dbReference type="ChEBI" id="CHEBI:30616"/>
        <dbReference type="ChEBI" id="CHEBI:58694"/>
        <dbReference type="ChEBI" id="CHEBI:58695"/>
        <dbReference type="ChEBI" id="CHEBI:456216"/>
        <dbReference type="EC" id="2.7.1.144"/>
    </reaction>
</comment>
<dbReference type="NCBIfam" id="TIGR03168">
    <property type="entry name" value="1-PFK"/>
    <property type="match status" value="1"/>
</dbReference>
<name>A0ABV8GZ83_9BACI</name>
<dbReference type="NCBIfam" id="TIGR03828">
    <property type="entry name" value="pfkB"/>
    <property type="match status" value="1"/>
</dbReference>
<dbReference type="PANTHER" id="PTHR46566">
    <property type="entry name" value="1-PHOSPHOFRUCTOKINASE-RELATED"/>
    <property type="match status" value="1"/>
</dbReference>
<organism evidence="10 11">
    <name type="scientific">Oceanobacillus longus</name>
    <dbReference type="NCBI Taxonomy" id="930120"/>
    <lineage>
        <taxon>Bacteria</taxon>
        <taxon>Bacillati</taxon>
        <taxon>Bacillota</taxon>
        <taxon>Bacilli</taxon>
        <taxon>Bacillales</taxon>
        <taxon>Bacillaceae</taxon>
        <taxon>Oceanobacillus</taxon>
    </lineage>
</organism>
<evidence type="ECO:0000313" key="10">
    <source>
        <dbReference type="EMBL" id="MFC4023356.1"/>
    </source>
</evidence>
<evidence type="ECO:0000256" key="2">
    <source>
        <dbReference type="ARBA" id="ARBA00022679"/>
    </source>
</evidence>
<comment type="function">
    <text evidence="8">Catalyzes the ATP-dependent phosphorylation of fructose-l-phosphate to fructose-l,6-bisphosphate.</text>
</comment>
<evidence type="ECO:0000259" key="9">
    <source>
        <dbReference type="Pfam" id="PF00294"/>
    </source>
</evidence>
<dbReference type="PIRSF" id="PIRSF000535">
    <property type="entry name" value="1PFK/6PFK/LacC"/>
    <property type="match status" value="1"/>
</dbReference>
<keyword evidence="3 7" id="KW-0547">Nucleotide-binding</keyword>
<accession>A0ABV8GZ83</accession>
<protein>
    <recommendedName>
        <fullName evidence="7">Tagatose-6-phosphate kinase</fullName>
        <ecNumber evidence="7">2.7.1.144</ecNumber>
    </recommendedName>
</protein>
<dbReference type="InterPro" id="IPR002173">
    <property type="entry name" value="Carboh/pur_kinase_PfkB_CS"/>
</dbReference>
<dbReference type="InterPro" id="IPR022463">
    <property type="entry name" value="1-PFruKinase"/>
</dbReference>
<evidence type="ECO:0000256" key="8">
    <source>
        <dbReference type="RuleBase" id="RU369061"/>
    </source>
</evidence>
<evidence type="ECO:0000313" key="11">
    <source>
        <dbReference type="Proteomes" id="UP001595772"/>
    </source>
</evidence>
<evidence type="ECO:0000256" key="7">
    <source>
        <dbReference type="PIRNR" id="PIRNR000535"/>
    </source>
</evidence>